<proteinExistence type="predicted"/>
<sequence>MTSVSLHAGRAGCALLLSIWGATAGADEGDGAVHLSGALRGHYFGSSRTLDDRADFFGTSLQLKGVARPTEQVSMKMEARAIAPALGRSDPHSEAQLIEGYMSLNEGRWDWRLGKQIVAWGRADGINPTDVVSPRDATILLPFDADQRSGLWGVVGSYAWTSETSLSVLWKTDFEASRMPVPLAQRSAYRFEQPPHPGAQWGLRLNRTGGDVDWSVSLFRGRSLWPHAGPNQAADGATLRLTYPTVTMLGADLATNFGDYGTRFEAAYTTPAHPVAPHEPGLRRNVYWVAGVDRTFFPRLNVNVQVFARHSWGLPTNLPPRYQWAGAFNAATFMQQRPWVHGVTLRISNAWLHDTLDAEVFVQRFLPNDGTFVQPMVGYAFTDSVRGTLGAQLYTGSGPQLGPLKANRGAFAELRYAF</sequence>
<dbReference type="InterPro" id="IPR010727">
    <property type="entry name" value="DUF1302"/>
</dbReference>
<reference evidence="1 2" key="1">
    <citation type="submission" date="2024-04" db="EMBL/GenBank/DDBJ databases">
        <title>Novel species of the genus Ideonella isolated from streams.</title>
        <authorList>
            <person name="Lu H."/>
        </authorList>
    </citation>
    <scope>NUCLEOTIDE SEQUENCE [LARGE SCALE GENOMIC DNA]</scope>
    <source>
        <strain evidence="1 2">DXS29W</strain>
    </source>
</reference>
<protein>
    <submittedName>
        <fullName evidence="1">DUF1302 family protein</fullName>
    </submittedName>
</protein>
<name>A0ABU9BVJ2_9BURK</name>
<keyword evidence="2" id="KW-1185">Reference proteome</keyword>
<gene>
    <name evidence="1" type="ORF">AACH06_16815</name>
</gene>
<evidence type="ECO:0000313" key="2">
    <source>
        <dbReference type="Proteomes" id="UP001371218"/>
    </source>
</evidence>
<organism evidence="1 2">
    <name type="scientific">Ideonella lacteola</name>
    <dbReference type="NCBI Taxonomy" id="2984193"/>
    <lineage>
        <taxon>Bacteria</taxon>
        <taxon>Pseudomonadati</taxon>
        <taxon>Pseudomonadota</taxon>
        <taxon>Betaproteobacteria</taxon>
        <taxon>Burkholderiales</taxon>
        <taxon>Sphaerotilaceae</taxon>
        <taxon>Ideonella</taxon>
    </lineage>
</organism>
<dbReference type="Proteomes" id="UP001371218">
    <property type="component" value="Unassembled WGS sequence"/>
</dbReference>
<dbReference type="Pfam" id="PF06980">
    <property type="entry name" value="DUF1302"/>
    <property type="match status" value="1"/>
</dbReference>
<dbReference type="RefSeq" id="WP_341426899.1">
    <property type="nucleotide sequence ID" value="NZ_JBBUTG010000010.1"/>
</dbReference>
<dbReference type="EMBL" id="JBBUTG010000010">
    <property type="protein sequence ID" value="MEK8032488.1"/>
    <property type="molecule type" value="Genomic_DNA"/>
</dbReference>
<accession>A0ABU9BVJ2</accession>
<evidence type="ECO:0000313" key="1">
    <source>
        <dbReference type="EMBL" id="MEK8032488.1"/>
    </source>
</evidence>
<comment type="caution">
    <text evidence="1">The sequence shown here is derived from an EMBL/GenBank/DDBJ whole genome shotgun (WGS) entry which is preliminary data.</text>
</comment>